<organism evidence="3">
    <name type="scientific">Anisakis simplex</name>
    <name type="common">Herring worm</name>
    <dbReference type="NCBI Taxonomy" id="6269"/>
    <lineage>
        <taxon>Eukaryota</taxon>
        <taxon>Metazoa</taxon>
        <taxon>Ecdysozoa</taxon>
        <taxon>Nematoda</taxon>
        <taxon>Chromadorea</taxon>
        <taxon>Rhabditida</taxon>
        <taxon>Spirurina</taxon>
        <taxon>Ascaridomorpha</taxon>
        <taxon>Ascaridoidea</taxon>
        <taxon>Anisakidae</taxon>
        <taxon>Anisakis</taxon>
        <taxon>Anisakis simplex complex</taxon>
    </lineage>
</organism>
<dbReference type="WBParaSite" id="ASIM_0000484301-mRNA-1">
    <property type="protein sequence ID" value="ASIM_0000484301-mRNA-1"/>
    <property type="gene ID" value="ASIM_0000484301"/>
</dbReference>
<dbReference type="Proteomes" id="UP000267096">
    <property type="component" value="Unassembled WGS sequence"/>
</dbReference>
<dbReference type="EMBL" id="UYRR01008314">
    <property type="protein sequence ID" value="VDK24243.1"/>
    <property type="molecule type" value="Genomic_DNA"/>
</dbReference>
<evidence type="ECO:0000313" key="3">
    <source>
        <dbReference type="WBParaSite" id="ASIM_0000484301-mRNA-1"/>
    </source>
</evidence>
<name>A0A0M3JB69_ANISI</name>
<sequence>MHKIFVPQLAVADFEVQNVADALRQLESISTKDSGSFSFYYKKDAHTGTFYKLFSRSGGRLVLAEKEYIYRPLERSSTPRIRLVLAVPSDRVHVTTQHE</sequence>
<dbReference type="AlphaFoldDB" id="A0A0M3JB69"/>
<reference evidence="1 2" key="2">
    <citation type="submission" date="2018-11" db="EMBL/GenBank/DDBJ databases">
        <authorList>
            <consortium name="Pathogen Informatics"/>
        </authorList>
    </citation>
    <scope>NUCLEOTIDE SEQUENCE [LARGE SCALE GENOMIC DNA]</scope>
</reference>
<dbReference type="OrthoDB" id="10580555at2759"/>
<protein>
    <submittedName>
        <fullName evidence="3">Outer membrane lipoprotein carrier protein LolA</fullName>
    </submittedName>
</protein>
<evidence type="ECO:0000313" key="2">
    <source>
        <dbReference type="Proteomes" id="UP000267096"/>
    </source>
</evidence>
<reference evidence="3" key="1">
    <citation type="submission" date="2017-02" db="UniProtKB">
        <authorList>
            <consortium name="WormBaseParasite"/>
        </authorList>
    </citation>
    <scope>IDENTIFICATION</scope>
</reference>
<keyword evidence="2" id="KW-1185">Reference proteome</keyword>
<gene>
    <name evidence="1" type="ORF">ASIM_LOCUS4653</name>
</gene>
<evidence type="ECO:0000313" key="1">
    <source>
        <dbReference type="EMBL" id="VDK24243.1"/>
    </source>
</evidence>
<proteinExistence type="predicted"/>
<accession>A0A0M3JB69</accession>